<protein>
    <recommendedName>
        <fullName evidence="3">Pyrrolo-quinoline quinone repeat domain-containing protein</fullName>
    </recommendedName>
</protein>
<keyword evidence="2" id="KW-0732">Signal</keyword>
<evidence type="ECO:0000313" key="5">
    <source>
        <dbReference type="Proteomes" id="UP001500051"/>
    </source>
</evidence>
<gene>
    <name evidence="4" type="ORF">GCM10022204_05010</name>
</gene>
<feature type="signal peptide" evidence="2">
    <location>
        <begin position="1"/>
        <end position="19"/>
    </location>
</feature>
<dbReference type="EMBL" id="BAAAYX010000002">
    <property type="protein sequence ID" value="GAA3692547.1"/>
    <property type="molecule type" value="Genomic_DNA"/>
</dbReference>
<reference evidence="5" key="1">
    <citation type="journal article" date="2019" name="Int. J. Syst. Evol. Microbiol.">
        <title>The Global Catalogue of Microorganisms (GCM) 10K type strain sequencing project: providing services to taxonomists for standard genome sequencing and annotation.</title>
        <authorList>
            <consortium name="The Broad Institute Genomics Platform"/>
            <consortium name="The Broad Institute Genome Sequencing Center for Infectious Disease"/>
            <person name="Wu L."/>
            <person name="Ma J."/>
        </authorList>
    </citation>
    <scope>NUCLEOTIDE SEQUENCE [LARGE SCALE GENOMIC DNA]</scope>
    <source>
        <strain evidence="5">JCM 16548</strain>
    </source>
</reference>
<organism evidence="4 5">
    <name type="scientific">Microlunatus aurantiacus</name>
    <dbReference type="NCBI Taxonomy" id="446786"/>
    <lineage>
        <taxon>Bacteria</taxon>
        <taxon>Bacillati</taxon>
        <taxon>Actinomycetota</taxon>
        <taxon>Actinomycetes</taxon>
        <taxon>Propionibacteriales</taxon>
        <taxon>Propionibacteriaceae</taxon>
        <taxon>Microlunatus</taxon>
    </lineage>
</organism>
<feature type="region of interest" description="Disordered" evidence="1">
    <location>
        <begin position="19"/>
        <end position="39"/>
    </location>
</feature>
<dbReference type="InterPro" id="IPR011047">
    <property type="entry name" value="Quinoprotein_ADH-like_sf"/>
</dbReference>
<evidence type="ECO:0000256" key="2">
    <source>
        <dbReference type="SAM" id="SignalP"/>
    </source>
</evidence>
<proteinExistence type="predicted"/>
<evidence type="ECO:0000259" key="3">
    <source>
        <dbReference type="Pfam" id="PF13360"/>
    </source>
</evidence>
<comment type="caution">
    <text evidence="4">The sequence shown here is derived from an EMBL/GenBank/DDBJ whole genome shotgun (WGS) entry which is preliminary data.</text>
</comment>
<name>A0ABP7CPC4_9ACTN</name>
<evidence type="ECO:0000313" key="4">
    <source>
        <dbReference type="EMBL" id="GAA3692547.1"/>
    </source>
</evidence>
<dbReference type="SUPFAM" id="SSF50998">
    <property type="entry name" value="Quinoprotein alcohol dehydrogenase-like"/>
    <property type="match status" value="1"/>
</dbReference>
<dbReference type="InterPro" id="IPR002372">
    <property type="entry name" value="PQQ_rpt_dom"/>
</dbReference>
<feature type="chain" id="PRO_5046926016" description="Pyrrolo-quinoline quinone repeat domain-containing protein" evidence="2">
    <location>
        <begin position="20"/>
        <end position="453"/>
    </location>
</feature>
<sequence>MLLTAAGLGAAALTGCALGSDPAPEPTPTISGPPVADDPPLPRLTLRKLWSAPQRTRLTDILDATLVDGILFAEGLKPNGSSAGLQAIEVSSGRVLWSEATVADAVEKATKGSRLFEAGTTVAGSGSAATVFTITYRSPCLNGSGSCGSSDPETTAERGVVALAAADGAVRWSQLVSSAVPWERGVDADGDSAVVVAADDSSVAIAVGSGLVIRGQYTADEEKRCRTVVLEASTGRPRWSVDDLLPLAIAGDVVIALEPTGRLGNLRDPYVPVVALDLQTGRRRWSSADSLGKVRWQSARTGILAVATPDGGNQRQHLLDPATGRSLTDPLPGGVAAVLLGASATGQPMAAWTVSGQRGPVHTLTLPEREPVASVRPPNENTSLIGGRIHRGYLWCGGLGEGSTAAIDRSGHDCSDTVPSFLVGAVDDRHLVMLHRGNPQGTDRKGFSVYAIG</sequence>
<dbReference type="RefSeq" id="WP_344810686.1">
    <property type="nucleotide sequence ID" value="NZ_BAAAYX010000002.1"/>
</dbReference>
<feature type="domain" description="Pyrrolo-quinoline quinone repeat" evidence="3">
    <location>
        <begin position="155"/>
        <end position="287"/>
    </location>
</feature>
<dbReference type="Proteomes" id="UP001500051">
    <property type="component" value="Unassembled WGS sequence"/>
</dbReference>
<keyword evidence="5" id="KW-1185">Reference proteome</keyword>
<dbReference type="Pfam" id="PF13360">
    <property type="entry name" value="PQQ_2"/>
    <property type="match status" value="1"/>
</dbReference>
<accession>A0ABP7CPC4</accession>
<evidence type="ECO:0000256" key="1">
    <source>
        <dbReference type="SAM" id="MobiDB-lite"/>
    </source>
</evidence>